<dbReference type="KEGG" id="chk:D4L85_06245"/>
<dbReference type="InterPro" id="IPR019545">
    <property type="entry name" value="DM13_domain"/>
</dbReference>
<feature type="domain" description="DM13" evidence="2">
    <location>
        <begin position="41"/>
        <end position="137"/>
    </location>
</feature>
<protein>
    <recommendedName>
        <fullName evidence="2">DM13 domain-containing protein</fullName>
    </recommendedName>
</protein>
<dbReference type="AlphaFoldDB" id="A0A385SIT6"/>
<feature type="signal peptide" evidence="1">
    <location>
        <begin position="1"/>
        <end position="19"/>
    </location>
</feature>
<organism evidence="3 4">
    <name type="scientific">Chryseolinea soli</name>
    <dbReference type="NCBI Taxonomy" id="2321403"/>
    <lineage>
        <taxon>Bacteria</taxon>
        <taxon>Pseudomonadati</taxon>
        <taxon>Bacteroidota</taxon>
        <taxon>Cytophagia</taxon>
        <taxon>Cytophagales</taxon>
        <taxon>Fulvivirgaceae</taxon>
        <taxon>Chryseolinea</taxon>
    </lineage>
</organism>
<evidence type="ECO:0000313" key="4">
    <source>
        <dbReference type="Proteomes" id="UP000266183"/>
    </source>
</evidence>
<evidence type="ECO:0000313" key="3">
    <source>
        <dbReference type="EMBL" id="AYB30207.1"/>
    </source>
</evidence>
<feature type="chain" id="PRO_5017261112" description="DM13 domain-containing protein" evidence="1">
    <location>
        <begin position="20"/>
        <end position="137"/>
    </location>
</feature>
<proteinExistence type="predicted"/>
<name>A0A385SIT6_9BACT</name>
<evidence type="ECO:0000256" key="1">
    <source>
        <dbReference type="SAM" id="SignalP"/>
    </source>
</evidence>
<dbReference type="PROSITE" id="PS51549">
    <property type="entry name" value="DM13"/>
    <property type="match status" value="1"/>
</dbReference>
<dbReference type="EMBL" id="CP032382">
    <property type="protein sequence ID" value="AYB30207.1"/>
    <property type="molecule type" value="Genomic_DNA"/>
</dbReference>
<dbReference type="Proteomes" id="UP000266183">
    <property type="component" value="Chromosome"/>
</dbReference>
<accession>A0A385SIT6</accession>
<dbReference type="RefSeq" id="WP_119753492.1">
    <property type="nucleotide sequence ID" value="NZ_CP032382.1"/>
</dbReference>
<sequence>MKKYFCWMFFALACCQPEAVTPNVVVDDDFDTSTAMLIKKGTLEGINHTASGTASIYTINGNSAVVLDPYMSESGPDLKIYLSKDVDAGEYIRLGNLKSTAGKQVYAIPKNADLAAYGYVHVWCEKYTVVFAKAELK</sequence>
<keyword evidence="1" id="KW-0732">Signal</keyword>
<evidence type="ECO:0000259" key="2">
    <source>
        <dbReference type="PROSITE" id="PS51549"/>
    </source>
</evidence>
<keyword evidence="4" id="KW-1185">Reference proteome</keyword>
<reference evidence="4" key="1">
    <citation type="submission" date="2018-09" db="EMBL/GenBank/DDBJ databases">
        <title>Chryseolinea sp. KIS68-18 isolated from soil.</title>
        <authorList>
            <person name="Weon H.-Y."/>
            <person name="Kwon S.-W."/>
            <person name="Lee S.A."/>
        </authorList>
    </citation>
    <scope>NUCLEOTIDE SEQUENCE [LARGE SCALE GENOMIC DNA]</scope>
    <source>
        <strain evidence="4">KIS68-18</strain>
    </source>
</reference>
<dbReference type="OrthoDB" id="155521at2"/>
<gene>
    <name evidence="3" type="ORF">D4L85_06245</name>
</gene>
<dbReference type="Pfam" id="PF10517">
    <property type="entry name" value="DM13"/>
    <property type="match status" value="1"/>
</dbReference>